<gene>
    <name evidence="2" type="ORF">EDEG_01135</name>
</gene>
<proteinExistence type="predicted"/>
<accession>J9DAA6</accession>
<dbReference type="EMBL" id="AFBI03000015">
    <property type="protein sequence ID" value="EJW04666.1"/>
    <property type="molecule type" value="Genomic_DNA"/>
</dbReference>
<feature type="transmembrane region" description="Helical" evidence="1">
    <location>
        <begin position="7"/>
        <end position="26"/>
    </location>
</feature>
<keyword evidence="1" id="KW-1133">Transmembrane helix</keyword>
<dbReference type="VEuPathDB" id="MicrosporidiaDB:EDEG_01135"/>
<keyword evidence="1" id="KW-0472">Membrane</keyword>
<dbReference type="HOGENOM" id="CLU_829063_0_0_1"/>
<organism evidence="2 3">
    <name type="scientific">Edhazardia aedis (strain USNM 41457)</name>
    <name type="common">Microsporidian parasite</name>
    <dbReference type="NCBI Taxonomy" id="1003232"/>
    <lineage>
        <taxon>Eukaryota</taxon>
        <taxon>Fungi</taxon>
        <taxon>Fungi incertae sedis</taxon>
        <taxon>Microsporidia</taxon>
        <taxon>Edhazardia</taxon>
    </lineage>
</organism>
<comment type="caution">
    <text evidence="2">The sequence shown here is derived from an EMBL/GenBank/DDBJ whole genome shotgun (WGS) entry which is preliminary data.</text>
</comment>
<protein>
    <submittedName>
        <fullName evidence="2">Uncharacterized protein</fullName>
    </submittedName>
</protein>
<keyword evidence="1" id="KW-0812">Transmembrane</keyword>
<evidence type="ECO:0000256" key="1">
    <source>
        <dbReference type="SAM" id="Phobius"/>
    </source>
</evidence>
<dbReference type="Proteomes" id="UP000003163">
    <property type="component" value="Unassembled WGS sequence"/>
</dbReference>
<dbReference type="InParanoid" id="J9DAA6"/>
<reference evidence="2 3" key="1">
    <citation type="submission" date="2011-08" db="EMBL/GenBank/DDBJ databases">
        <authorList>
            <person name="Liu Z.J."/>
            <person name="Shi F.L."/>
            <person name="Lu J.Q."/>
            <person name="Li M."/>
            <person name="Wang Z.L."/>
        </authorList>
    </citation>
    <scope>NUCLEOTIDE SEQUENCE [LARGE SCALE GENOMIC DNA]</scope>
    <source>
        <strain evidence="2 3">USNM 41457</strain>
    </source>
</reference>
<dbReference type="AlphaFoldDB" id="J9DAA6"/>
<reference evidence="3" key="2">
    <citation type="submission" date="2015-07" db="EMBL/GenBank/DDBJ databases">
        <title>Contrasting host-pathogen interactions and genome evolution in two generalist and specialist microsporidian pathogens of mosquitoes.</title>
        <authorList>
            <consortium name="The Broad Institute Genomics Platform"/>
            <consortium name="The Broad Institute Genome Sequencing Center for Infectious Disease"/>
            <person name="Cuomo C.A."/>
            <person name="Sanscrainte N.D."/>
            <person name="Goldberg J.M."/>
            <person name="Heiman D."/>
            <person name="Young S."/>
            <person name="Zeng Q."/>
            <person name="Becnel J.J."/>
            <person name="Birren B.W."/>
        </authorList>
    </citation>
    <scope>NUCLEOTIDE SEQUENCE [LARGE SCALE GENOMIC DNA]</scope>
    <source>
        <strain evidence="3">USNM 41457</strain>
    </source>
</reference>
<evidence type="ECO:0000313" key="3">
    <source>
        <dbReference type="Proteomes" id="UP000003163"/>
    </source>
</evidence>
<keyword evidence="3" id="KW-1185">Reference proteome</keyword>
<sequence length="335" mass="38655">MIIPNNLETIIIYIVIIFTVVIFRIFPEAMERICANKSKKLNYFQTSRNPNEFRRMVSCKDNCINVFNSYEKIETIHDNDKFQNELDAKLVNNQNNDAQNFKETIINQIKNKSYFRLAFADRIGAIYVYVNKLCPTSVYYFDNKPEVTGNLIDVLSNIYNSIVDKIETDNDTISSIVNAVGNGIMESFLFVFYHNSIVLYLNGSERGIIYIQKNSILQKIADLPMIKKSRHFEYSTPIILKTFGNLILIRCYSMGTTLNTTIALKLGLGQTKKFGLINGNVEVDKDAFKTFKTLIMSKEVVKKIEYPNDKAFDNLKKQLNESNFVDPLVTRHYLL</sequence>
<name>J9DAA6_EDHAE</name>
<evidence type="ECO:0000313" key="2">
    <source>
        <dbReference type="EMBL" id="EJW04666.1"/>
    </source>
</evidence>